<keyword evidence="1" id="KW-0560">Oxidoreductase</keyword>
<dbReference type="Gene3D" id="3.40.50.1970">
    <property type="match status" value="1"/>
</dbReference>
<feature type="domain" description="Alcohol dehydrogenase iron-type/glycerol dehydrogenase GldA" evidence="2">
    <location>
        <begin position="2"/>
        <end position="163"/>
    </location>
</feature>
<evidence type="ECO:0000256" key="1">
    <source>
        <dbReference type="ARBA" id="ARBA00023002"/>
    </source>
</evidence>
<reference evidence="3" key="1">
    <citation type="journal article" date="2014" name="Front. Microbiol.">
        <title>High frequency of phylogenetically diverse reductive dehalogenase-homologous genes in deep subseafloor sedimentary metagenomes.</title>
        <authorList>
            <person name="Kawai M."/>
            <person name="Futagami T."/>
            <person name="Toyoda A."/>
            <person name="Takaki Y."/>
            <person name="Nishi S."/>
            <person name="Hori S."/>
            <person name="Arai W."/>
            <person name="Tsubouchi T."/>
            <person name="Morono Y."/>
            <person name="Uchiyama I."/>
            <person name="Ito T."/>
            <person name="Fujiyama A."/>
            <person name="Inagaki F."/>
            <person name="Takami H."/>
        </authorList>
    </citation>
    <scope>NUCLEOTIDE SEQUENCE</scope>
    <source>
        <strain evidence="3">Expedition CK06-06</strain>
    </source>
</reference>
<dbReference type="InterPro" id="IPR001670">
    <property type="entry name" value="ADH_Fe/GldA"/>
</dbReference>
<comment type="caution">
    <text evidence="3">The sequence shown here is derived from an EMBL/GenBank/DDBJ whole genome shotgun (WGS) entry which is preliminary data.</text>
</comment>
<organism evidence="3">
    <name type="scientific">marine sediment metagenome</name>
    <dbReference type="NCBI Taxonomy" id="412755"/>
    <lineage>
        <taxon>unclassified sequences</taxon>
        <taxon>metagenomes</taxon>
        <taxon>ecological metagenomes</taxon>
    </lineage>
</organism>
<dbReference type="Pfam" id="PF00465">
    <property type="entry name" value="Fe-ADH"/>
    <property type="match status" value="1"/>
</dbReference>
<dbReference type="AlphaFoldDB" id="X0ZEC3"/>
<feature type="non-terminal residue" evidence="3">
    <location>
        <position position="201"/>
    </location>
</feature>
<gene>
    <name evidence="3" type="ORF">S01H1_76794</name>
</gene>
<dbReference type="SUPFAM" id="SSF56796">
    <property type="entry name" value="Dehydroquinate synthase-like"/>
    <property type="match status" value="1"/>
</dbReference>
<dbReference type="GO" id="GO:0046872">
    <property type="term" value="F:metal ion binding"/>
    <property type="evidence" value="ECO:0007669"/>
    <property type="project" value="InterPro"/>
</dbReference>
<accession>X0ZEC3</accession>
<proteinExistence type="predicted"/>
<protein>
    <recommendedName>
        <fullName evidence="2">Alcohol dehydrogenase iron-type/glycerol dehydrogenase GldA domain-containing protein</fullName>
    </recommendedName>
</protein>
<dbReference type="CDD" id="cd08551">
    <property type="entry name" value="Fe-ADH"/>
    <property type="match status" value="1"/>
</dbReference>
<sequence length="201" mass="21246">MIFEPGSLAQLKHLVAEELKAARPYLVTDLGIRSSGIADRVTDMFPGISVFDGVEPNPRNTTVDRAGEEIRRLKPDLIIGLGGGSVLDAAKAAALLGTNPGKIEDYEGKAKYLTPPLPLVAVPTTCGTGSEVTWVSVITHVGRKFKMSIKGPEMYPAAAVVDPDLLKSLPKDLVASTGLDALTHAVEAFTVKPASPITDLF</sequence>
<evidence type="ECO:0000259" key="2">
    <source>
        <dbReference type="Pfam" id="PF00465"/>
    </source>
</evidence>
<dbReference type="PANTHER" id="PTHR11496:SF83">
    <property type="entry name" value="HYDROXYACID-OXOACID TRANSHYDROGENASE, MITOCHONDRIAL"/>
    <property type="match status" value="1"/>
</dbReference>
<dbReference type="GO" id="GO:0004022">
    <property type="term" value="F:alcohol dehydrogenase (NAD+) activity"/>
    <property type="evidence" value="ECO:0007669"/>
    <property type="project" value="TreeGrafter"/>
</dbReference>
<dbReference type="PROSITE" id="PS00913">
    <property type="entry name" value="ADH_IRON_1"/>
    <property type="match status" value="1"/>
</dbReference>
<dbReference type="InterPro" id="IPR039697">
    <property type="entry name" value="Alcohol_dehydrogenase_Fe"/>
</dbReference>
<name>X0ZEC3_9ZZZZ</name>
<evidence type="ECO:0000313" key="3">
    <source>
        <dbReference type="EMBL" id="GAG46701.1"/>
    </source>
</evidence>
<dbReference type="FunFam" id="3.40.50.1970:FF:000003">
    <property type="entry name" value="Alcohol dehydrogenase, iron-containing"/>
    <property type="match status" value="1"/>
</dbReference>
<dbReference type="Gene3D" id="1.20.1090.10">
    <property type="entry name" value="Dehydroquinate synthase-like - alpha domain"/>
    <property type="match status" value="1"/>
</dbReference>
<dbReference type="InterPro" id="IPR018211">
    <property type="entry name" value="ADH_Fe_CS"/>
</dbReference>
<dbReference type="PANTHER" id="PTHR11496">
    <property type="entry name" value="ALCOHOL DEHYDROGENASE"/>
    <property type="match status" value="1"/>
</dbReference>
<dbReference type="EMBL" id="BARS01051573">
    <property type="protein sequence ID" value="GAG46701.1"/>
    <property type="molecule type" value="Genomic_DNA"/>
</dbReference>